<comment type="caution">
    <text evidence="2">The sequence shown here is derived from an EMBL/GenBank/DDBJ whole genome shotgun (WGS) entry which is preliminary data.</text>
</comment>
<feature type="compositionally biased region" description="Low complexity" evidence="1">
    <location>
        <begin position="411"/>
        <end position="428"/>
    </location>
</feature>
<feature type="compositionally biased region" description="Polar residues" evidence="1">
    <location>
        <begin position="789"/>
        <end position="798"/>
    </location>
</feature>
<organism evidence="2 3">
    <name type="scientific">Candidatus Anaerobiospirillum pullicola</name>
    <dbReference type="NCBI Taxonomy" id="2838451"/>
    <lineage>
        <taxon>Bacteria</taxon>
        <taxon>Pseudomonadati</taxon>
        <taxon>Pseudomonadota</taxon>
        <taxon>Gammaproteobacteria</taxon>
        <taxon>Aeromonadales</taxon>
        <taxon>Succinivibrionaceae</taxon>
        <taxon>Anaerobiospirillum</taxon>
    </lineage>
</organism>
<feature type="compositionally biased region" description="Low complexity" evidence="1">
    <location>
        <begin position="799"/>
        <end position="811"/>
    </location>
</feature>
<proteinExistence type="predicted"/>
<feature type="region of interest" description="Disordered" evidence="1">
    <location>
        <begin position="789"/>
        <end position="812"/>
    </location>
</feature>
<evidence type="ECO:0000313" key="2">
    <source>
        <dbReference type="EMBL" id="MBU3843265.1"/>
    </source>
</evidence>
<feature type="region of interest" description="Disordered" evidence="1">
    <location>
        <begin position="406"/>
        <end position="442"/>
    </location>
</feature>
<evidence type="ECO:0000313" key="3">
    <source>
        <dbReference type="Proteomes" id="UP000733611"/>
    </source>
</evidence>
<dbReference type="AlphaFoldDB" id="A0A948WWX8"/>
<name>A0A948WWX8_9GAMM</name>
<dbReference type="EMBL" id="JAHLFE010000003">
    <property type="protein sequence ID" value="MBU3843265.1"/>
    <property type="molecule type" value="Genomic_DNA"/>
</dbReference>
<evidence type="ECO:0000256" key="1">
    <source>
        <dbReference type="SAM" id="MobiDB-lite"/>
    </source>
</evidence>
<accession>A0A948WWX8</accession>
<sequence>MAKHISTKPSRKRTLAQSGRGHSARVLWDYTLPLLLVLFWGLCLQPTIVGAQEQAHEQELFATPLMAAANTAHQETHYDPFVEQVRLADDVITTQDALKKRLSQTQASLHNHPLARQELSDERPLPILSWMKGDSPERAIQPDDASLYTRPVVQGGAEALDEVTEQVQPENVVRDRSQNALFAEYLRSNLSVVTAQQTPVASDEDIEPYAHTAHNPAVKQLWRSKGSLHASACGSDRSYAYLANDMRLVRGFIPYISDSSTTSVVTLNYSFDDQSLGFELVDGATLASVVESREQQDFFAQQKQWQEQVQEFQSHDVDMIATSNHPVALAQLQSTQTVSADTATTTDNASEVANSSAKDMGAGAAQSAAQGAGADADAGAKVEAGESLEVSALATKEPDVQALRRLFRPNTTAPATASDSSTTTTIASDSDKDSTQAAEQAEEVTADLLAAANAERADENWGQYRSLQELLAQQEQQVQLQEQDLRYRRSARFAHCPLQKQWKVAILQFGADLSFDDMFYQTIVGLIHKGLIDTSRLTAAGVQLQQAYAAAQNSALAMIVKERMSNKFKSLSSLHGILPHEIDEQMQAENFFANQNVAFGAVVHEQQVTSNGQQQQQHSGVPLTREQVLAEVAREKRSSLWQAALSDFLRSKYLRYGAGESYFVPPKLNFAFPNNFAYYVELTKNSCFSILADGYYFSPWDAGLHEEQIAALAQRARDGELDMLLVFGLYDIEMLHKQRFPIPVAVVGHDQDILFNRLVPSCDAFNEPKPRTLLSSIVVSNLENNLPEVGQSQHAQSISAADAQDTTASTAGHDKAAENVDFFRELDRSLNAPTAEEANSKSVAAADAAAGGNSTTTTAGNDAASGRVPSLKQLVASQLAQRSYFASKCVMNPMAQNPPFTLYQYSPYTNIHVHLNPVHHFEDLAFYHSIFKFRRLGVVNDKDPVLLSLHSKEELRKQVEALGADVVFCDEQTTGSSKAESYAGFARCLTKLSEQQVDALYLLRHDGAPLHQLYSLLKPFIAQDIPVFSRNGASEVKAGALMSKWYQYDYNFGLYESNVISQLMHGVPATSISQYYYPRWTLTVNAAIAREIDWVPSYEDMLHFDITYLGVASR</sequence>
<feature type="compositionally biased region" description="Low complexity" evidence="1">
    <location>
        <begin position="844"/>
        <end position="865"/>
    </location>
</feature>
<reference evidence="2" key="1">
    <citation type="journal article" date="2021" name="PeerJ">
        <title>Extensive microbial diversity within the chicken gut microbiome revealed by metagenomics and culture.</title>
        <authorList>
            <person name="Gilroy R."/>
            <person name="Ravi A."/>
            <person name="Getino M."/>
            <person name="Pursley I."/>
            <person name="Horton D.L."/>
            <person name="Alikhan N.F."/>
            <person name="Baker D."/>
            <person name="Gharbi K."/>
            <person name="Hall N."/>
            <person name="Watson M."/>
            <person name="Adriaenssens E.M."/>
            <person name="Foster-Nyarko E."/>
            <person name="Jarju S."/>
            <person name="Secka A."/>
            <person name="Antonio M."/>
            <person name="Oren A."/>
            <person name="Chaudhuri R.R."/>
            <person name="La Ragione R."/>
            <person name="Hildebrand F."/>
            <person name="Pallen M.J."/>
        </authorList>
    </citation>
    <scope>NUCLEOTIDE SEQUENCE</scope>
    <source>
        <strain evidence="2">378</strain>
    </source>
</reference>
<protein>
    <submittedName>
        <fullName evidence="2">Uncharacterized protein</fullName>
    </submittedName>
</protein>
<reference evidence="2" key="2">
    <citation type="submission" date="2021-04" db="EMBL/GenBank/DDBJ databases">
        <authorList>
            <person name="Gilroy R."/>
        </authorList>
    </citation>
    <scope>NUCLEOTIDE SEQUENCE</scope>
    <source>
        <strain evidence="2">378</strain>
    </source>
</reference>
<feature type="region of interest" description="Disordered" evidence="1">
    <location>
        <begin position="833"/>
        <end position="865"/>
    </location>
</feature>
<dbReference type="Proteomes" id="UP000733611">
    <property type="component" value="Unassembled WGS sequence"/>
</dbReference>
<gene>
    <name evidence="2" type="ORF">H9847_00080</name>
</gene>